<organism evidence="1">
    <name type="scientific">Athelia psychrophila</name>
    <dbReference type="NCBI Taxonomy" id="1759441"/>
    <lineage>
        <taxon>Eukaryota</taxon>
        <taxon>Fungi</taxon>
        <taxon>Dikarya</taxon>
        <taxon>Basidiomycota</taxon>
        <taxon>Agaricomycotina</taxon>
        <taxon>Agaricomycetes</taxon>
        <taxon>Agaricomycetidae</taxon>
        <taxon>Atheliales</taxon>
        <taxon>Atheliaceae</taxon>
        <taxon>Athelia</taxon>
    </lineage>
</organism>
<dbReference type="OrthoDB" id="3269273at2759"/>
<proteinExistence type="predicted"/>
<evidence type="ECO:0000313" key="1">
    <source>
        <dbReference type="EMBL" id="KZP06466.1"/>
    </source>
</evidence>
<reference evidence="1" key="1">
    <citation type="journal article" date="2016" name="Mol. Biol. Evol.">
        <title>Comparative Genomics of Early-Diverging Mushroom-Forming Fungi Provides Insights into the Origins of Lignocellulose Decay Capabilities.</title>
        <authorList>
            <person name="Nagy L.G."/>
            <person name="Riley R."/>
            <person name="Tritt A."/>
            <person name="Adam C."/>
            <person name="Daum C."/>
            <person name="Floudas D."/>
            <person name="Sun H."/>
            <person name="Yadav J.S."/>
            <person name="Pangilinan J."/>
            <person name="Larsson K.H."/>
            <person name="Matsuura K."/>
            <person name="Barry K."/>
            <person name="Labutti K."/>
            <person name="Kuo R."/>
            <person name="Ohm R.A."/>
            <person name="Bhattacharya S.S."/>
            <person name="Shirouzu T."/>
            <person name="Yoshinaga Y."/>
            <person name="Martin F.M."/>
            <person name="Grigoriev I.V."/>
            <person name="Hibbett D.S."/>
        </authorList>
    </citation>
    <scope>NUCLEOTIDE SEQUENCE [LARGE SCALE GENOMIC DNA]</scope>
    <source>
        <strain evidence="1">CBS 109695</strain>
    </source>
</reference>
<dbReference type="AlphaFoldDB" id="A0A167WTU7"/>
<accession>A0A167WTU7</accession>
<gene>
    <name evidence="1" type="ORF">FIBSPDRAFT_764385</name>
</gene>
<dbReference type="STRING" id="436010.A0A167WTU7"/>
<name>A0A167WTU7_9AGAM</name>
<sequence length="210" mass="24120">MVQLADNQIAAQDGTLSKSDQTSRLYILAAIYCDISEKKRAARDQDFVGMREMMADLKIRLEATFTLTKEQRTNLRKTANDIVYQANRTCFSGMNVDVMKFLEENSTNLGFANVFGNAAREQELVLQVRRVSSSVRNSFRQEIFDSIQTNKKCSLQSFTYRSAVKFRRGQFEQSMGFGYTIHNVILVRVMLYNPLIHTKCSFIALASIWY</sequence>
<dbReference type="EMBL" id="KV417786">
    <property type="protein sequence ID" value="KZP06466.1"/>
    <property type="molecule type" value="Genomic_DNA"/>
</dbReference>
<protein>
    <submittedName>
        <fullName evidence="1">Uncharacterized protein</fullName>
    </submittedName>
</protein>